<evidence type="ECO:0000313" key="3">
    <source>
        <dbReference type="EMBL" id="NYE35820.1"/>
    </source>
</evidence>
<dbReference type="GO" id="GO:0046872">
    <property type="term" value="F:metal ion binding"/>
    <property type="evidence" value="ECO:0007669"/>
    <property type="project" value="UniProtKB-KW"/>
</dbReference>
<accession>A0A7Y9H104</accession>
<keyword evidence="4" id="KW-1185">Reference proteome</keyword>
<reference evidence="3 4" key="1">
    <citation type="submission" date="2020-07" db="EMBL/GenBank/DDBJ databases">
        <authorList>
            <person name="Partida-Martinez L."/>
            <person name="Huntemann M."/>
            <person name="Clum A."/>
            <person name="Wang J."/>
            <person name="Palaniappan K."/>
            <person name="Ritter S."/>
            <person name="Chen I.-M."/>
            <person name="Stamatis D."/>
            <person name="Reddy T."/>
            <person name="O'Malley R."/>
            <person name="Daum C."/>
            <person name="Shapiro N."/>
            <person name="Ivanova N."/>
            <person name="Kyrpides N."/>
            <person name="Woyke T."/>
        </authorList>
    </citation>
    <scope>NUCLEOTIDE SEQUENCE [LARGE SCALE GENOMIC DNA]</scope>
    <source>
        <strain evidence="3 4">AT2.17</strain>
    </source>
</reference>
<dbReference type="InterPro" id="IPR051785">
    <property type="entry name" value="MMCE/EMCE_epimerase"/>
</dbReference>
<dbReference type="EMBL" id="JACCBW010000001">
    <property type="protein sequence ID" value="NYE35820.1"/>
    <property type="molecule type" value="Genomic_DNA"/>
</dbReference>
<name>A0A7Y9H104_9ACTN</name>
<dbReference type="Pfam" id="PF13669">
    <property type="entry name" value="Glyoxalase_4"/>
    <property type="match status" value="1"/>
</dbReference>
<dbReference type="GO" id="GO:0004493">
    <property type="term" value="F:methylmalonyl-CoA epimerase activity"/>
    <property type="evidence" value="ECO:0007669"/>
    <property type="project" value="UniProtKB-EC"/>
</dbReference>
<dbReference type="PANTHER" id="PTHR43048:SF3">
    <property type="entry name" value="METHYLMALONYL-COA EPIMERASE, MITOCHONDRIAL"/>
    <property type="match status" value="1"/>
</dbReference>
<dbReference type="PANTHER" id="PTHR43048">
    <property type="entry name" value="METHYLMALONYL-COA EPIMERASE"/>
    <property type="match status" value="1"/>
</dbReference>
<reference evidence="3 4" key="2">
    <citation type="submission" date="2020-08" db="EMBL/GenBank/DDBJ databases">
        <title>The Agave Microbiome: Exploring the role of microbial communities in plant adaptations to desert environments.</title>
        <authorList>
            <person name="Partida-Martinez L.P."/>
        </authorList>
    </citation>
    <scope>NUCLEOTIDE SEQUENCE [LARGE SCALE GENOMIC DNA]</scope>
    <source>
        <strain evidence="3 4">AT2.17</strain>
    </source>
</reference>
<evidence type="ECO:0000256" key="1">
    <source>
        <dbReference type="ARBA" id="ARBA00022723"/>
    </source>
</evidence>
<comment type="caution">
    <text evidence="3">The sequence shown here is derived from an EMBL/GenBank/DDBJ whole genome shotgun (WGS) entry which is preliminary data.</text>
</comment>
<dbReference type="InterPro" id="IPR029068">
    <property type="entry name" value="Glyas_Bleomycin-R_OHBP_Dase"/>
</dbReference>
<dbReference type="InterPro" id="IPR037523">
    <property type="entry name" value="VOC_core"/>
</dbReference>
<gene>
    <name evidence="3" type="ORF">F4692_000924</name>
</gene>
<dbReference type="AlphaFoldDB" id="A0A7Y9H104"/>
<dbReference type="PROSITE" id="PS51819">
    <property type="entry name" value="VOC"/>
    <property type="match status" value="1"/>
</dbReference>
<dbReference type="RefSeq" id="WP_179618427.1">
    <property type="nucleotide sequence ID" value="NZ_JACCBW010000001.1"/>
</dbReference>
<proteinExistence type="predicted"/>
<dbReference type="GO" id="GO:0046491">
    <property type="term" value="P:L-methylmalonyl-CoA metabolic process"/>
    <property type="evidence" value="ECO:0007669"/>
    <property type="project" value="TreeGrafter"/>
</dbReference>
<feature type="domain" description="VOC" evidence="2">
    <location>
        <begin position="16"/>
        <end position="143"/>
    </location>
</feature>
<keyword evidence="3" id="KW-0413">Isomerase</keyword>
<keyword evidence="1" id="KW-0479">Metal-binding</keyword>
<evidence type="ECO:0000259" key="2">
    <source>
        <dbReference type="PROSITE" id="PS51819"/>
    </source>
</evidence>
<dbReference type="EC" id="5.1.99.1" evidence="3"/>
<dbReference type="Gene3D" id="3.10.180.10">
    <property type="entry name" value="2,3-Dihydroxybiphenyl 1,2-Dioxygenase, domain 1"/>
    <property type="match status" value="1"/>
</dbReference>
<organism evidence="3 4">
    <name type="scientific">Nocardioides cavernae</name>
    <dbReference type="NCBI Taxonomy" id="1921566"/>
    <lineage>
        <taxon>Bacteria</taxon>
        <taxon>Bacillati</taxon>
        <taxon>Actinomycetota</taxon>
        <taxon>Actinomycetes</taxon>
        <taxon>Propionibacteriales</taxon>
        <taxon>Nocardioidaceae</taxon>
        <taxon>Nocardioides</taxon>
    </lineage>
</organism>
<sequence>MTAERPEAPADGLVRRFDHVAVAVRDLGAASRLYLDLLGGELVAGGDEPDVGIRTMQVRFPPGVKIELLTPLDEQSYLHAYLDKHGEGLHHVTCFVDDVEDAARCLEAAGIGTTGTRTDRETWSETYVRPSSGFGALVQLAASTLDWTRPMLPDGATADDVVAGRLVWVGNRPQWKETT</sequence>
<evidence type="ECO:0000313" key="4">
    <source>
        <dbReference type="Proteomes" id="UP000549911"/>
    </source>
</evidence>
<dbReference type="Proteomes" id="UP000549911">
    <property type="component" value="Unassembled WGS sequence"/>
</dbReference>
<dbReference type="SUPFAM" id="SSF54593">
    <property type="entry name" value="Glyoxalase/Bleomycin resistance protein/Dihydroxybiphenyl dioxygenase"/>
    <property type="match status" value="1"/>
</dbReference>
<protein>
    <submittedName>
        <fullName evidence="3">Methylmalonyl-CoA/ethylmalonyl-CoA epimerase</fullName>
        <ecNumber evidence="3">5.1.99.1</ecNumber>
    </submittedName>
</protein>